<evidence type="ECO:0000313" key="2">
    <source>
        <dbReference type="Proteomes" id="UP000649617"/>
    </source>
</evidence>
<dbReference type="AlphaFoldDB" id="A0A812QQU8"/>
<proteinExistence type="predicted"/>
<protein>
    <submittedName>
        <fullName evidence="1">Uncharacterized protein</fullName>
    </submittedName>
</protein>
<dbReference type="Proteomes" id="UP000649617">
    <property type="component" value="Unassembled WGS sequence"/>
</dbReference>
<keyword evidence="2" id="KW-1185">Reference proteome</keyword>
<comment type="caution">
    <text evidence="1">The sequence shown here is derived from an EMBL/GenBank/DDBJ whole genome shotgun (WGS) entry which is preliminary data.</text>
</comment>
<accession>A0A812QQU8</accession>
<gene>
    <name evidence="1" type="ORF">SPIL2461_LOCUS9835</name>
</gene>
<dbReference type="OrthoDB" id="418190at2759"/>
<organism evidence="1 2">
    <name type="scientific">Symbiodinium pilosum</name>
    <name type="common">Dinoflagellate</name>
    <dbReference type="NCBI Taxonomy" id="2952"/>
    <lineage>
        <taxon>Eukaryota</taxon>
        <taxon>Sar</taxon>
        <taxon>Alveolata</taxon>
        <taxon>Dinophyceae</taxon>
        <taxon>Suessiales</taxon>
        <taxon>Symbiodiniaceae</taxon>
        <taxon>Symbiodinium</taxon>
    </lineage>
</organism>
<reference evidence="1" key="1">
    <citation type="submission" date="2021-02" db="EMBL/GenBank/DDBJ databases">
        <authorList>
            <person name="Dougan E. K."/>
            <person name="Rhodes N."/>
            <person name="Thang M."/>
            <person name="Chan C."/>
        </authorList>
    </citation>
    <scope>NUCLEOTIDE SEQUENCE</scope>
</reference>
<sequence>MADQGQLGQDFSVSRLLSPLPASTLPTLCSLAACVPAALLPPVLQQVAAKTLGVPLSDEVASNVVWKLQYYVPAVFESSLGPTCVDAPASMKTFQALAPCAVLLQVHNNRDTCPFCDNAPSLKRRESAASATVPNSLHGQCQLEEHRFRVYSLAAGVLFASFQESSCPFCKRFFLDDWCFQKGQARFGHMTDVQYIWQAPLRRSLFVIPKYRSYYAVEVSLLQHLTDTLQFAAGSLRSAVMLWARRHSDNLQKQLIFGNDFTLLPKVEEDLLMAWYTWNAVNLCGNEPRDCNWKFNADFDESLLQHVACIRKRRMDDVAQHLQTCPQCKLNPLVVLDGKYGARRMICASLQGTQQFDQLAVSFDTGCINFAPPGHFHCKACRKTGNVDALIRGQVQVTGMERIERPDMPGADTFFFVETKDPTTKDPNDDRTVELLLPREQVQRSLLLQFEKGLLANKKQHRNKKPMYVKGHKRTAKWLKPRLETCSFFRASRRRLTRKTPVPATVPSSTAKQKAVKTTVRLKPQPAKASCAVDKDDSNPLKRRKTTGGILTAVLTCGFLADFVELWRGEQIELVYAFALRLYMDMQHRNLTLRTVAYDNACKLLQKARELRNIRGLPSQRFADTVAMLLDGFHRANHTWCLQNMPEVDPQQPRNAELLRGKNTQACEQLNSWISQRTRSTLDMPPGRFHIYWWTLLQQHNQWTQEELAANRRRYARGGLKTDPDKVHLQSSP</sequence>
<evidence type="ECO:0000313" key="1">
    <source>
        <dbReference type="EMBL" id="CAE7399141.1"/>
    </source>
</evidence>
<dbReference type="EMBL" id="CAJNIZ010017496">
    <property type="protein sequence ID" value="CAE7399141.1"/>
    <property type="molecule type" value="Genomic_DNA"/>
</dbReference>
<name>A0A812QQU8_SYMPI</name>